<dbReference type="PANTHER" id="PTHR24251">
    <property type="entry name" value="OVOCHYMASE-RELATED"/>
    <property type="match status" value="1"/>
</dbReference>
<name>A0A158R0Y7_NIPBR</name>
<dbReference type="AlphaFoldDB" id="A0A158R0Y7"/>
<gene>
    <name evidence="6" type="ORF">NBR_LOCUS12761</name>
</gene>
<dbReference type="Gene3D" id="2.60.120.290">
    <property type="entry name" value="Spermadhesin, CUB domain"/>
    <property type="match status" value="6"/>
</dbReference>
<feature type="domain" description="CUB" evidence="5">
    <location>
        <begin position="928"/>
        <end position="973"/>
    </location>
</feature>
<feature type="domain" description="CUB" evidence="5">
    <location>
        <begin position="664"/>
        <end position="695"/>
    </location>
</feature>
<evidence type="ECO:0000313" key="7">
    <source>
        <dbReference type="Proteomes" id="UP000271162"/>
    </source>
</evidence>
<accession>A0A158R0Y7</accession>
<comment type="caution">
    <text evidence="3">Lacks conserved residue(s) required for the propagation of feature annotation.</text>
</comment>
<dbReference type="STRING" id="27835.A0A158R0Y7"/>
<evidence type="ECO:0000256" key="3">
    <source>
        <dbReference type="PROSITE-ProRule" id="PRU00059"/>
    </source>
</evidence>
<sequence length="1023" mass="115571">MVFGNSYMDIQIDGGEIRTREARGPYVVEGSATHEEFRADNEIRIAFVKKNSLLAARMDPTKLEKFKIGKLEVLVDCGGEITAREGFIGIPDIDGDFDCIWTVRENPGNGVRVSVTELQVPSTPNCTDSYLEFLHGGPTTSHVIQQPLVLLEDLHTDIVWTAEGEPDMGLLVHIDQIKIPEENYDGYDGVNKIGLFLSEATDNPSYNFVSNGRPGSVRISGFVPPADIYLPYSRLEVAIFAPPRSEFKLTWQSVPRRDGNQTEGSEGKDGAKAKDGEELMKYLFVNFRVPMRLPVTVLPVTKYVTGIYSCGSAIDPTWEWQEIRSPPPPGKTVGYENNKHCKWIIERPLMTGLRIRFTLLDLEGVTNCPFDYVSLLPDRDSSESSGDEYQSGMKYCRAEQANTTIDYTYNKVLYVHFVSDRSRSGRGFRMEFMLIVIFPVGAKKCMWSVVLGSNRRIGYELLDLDLEKTEQCTKDLLSVSPRSSHFAPNKKDTMFCGTLEDYPTRNGTMQNGRIFIRYSKLSTNNKGFRMRLFEISEDCSSDNLFVDESEPSKVLSTPRYPDYLPHSLDCQYTLRAPNGHRLKFTVNPGTFKLESADDNCFCDECDWLEIRDGPTEHSPLIGRYCNIYPPSTIYSTGNFLFVRIRTDSFAASFGFTAVYELASCGGTVVLRPGVNQTLTSPNFPDVYPLRSECDWVTHIGLTWNVNCSTDSLSLRDGNSTACGGVITDQQGQLTAPGYPGRLLPHVKCEWELRAGIGYRYMLSFEFVDNRDFYNGEPKHEAINYRNDRFFCNSRTTFISDADLLTVVYSDAYTRHYKGFSDETSDDVYYVPFRVPNKFDKNGCGLLISKNSTQVFGNYTAKSTDSVPRIDSPRVVNERFCKASFMNSTKPISRLFLNQDLELHVFSMQSAFAPEEGMSFRLDVTYYKCGGVISRPNAGVVTSPNFGDGRPYLSDSNCLWMLIAPEGMVVKVKVDHLCYFQWLVRRGFYMLRGGHLKRSFSNILDINIGSRPMQIMNPLYIDLP</sequence>
<reference evidence="8" key="1">
    <citation type="submission" date="2016-04" db="UniProtKB">
        <authorList>
            <consortium name="WormBaseParasite"/>
        </authorList>
    </citation>
    <scope>IDENTIFICATION</scope>
</reference>
<evidence type="ECO:0000313" key="8">
    <source>
        <dbReference type="WBParaSite" id="NBR_0001276001-mRNA-1"/>
    </source>
</evidence>
<dbReference type="SUPFAM" id="SSF49854">
    <property type="entry name" value="Spermadhesin, CUB domain"/>
    <property type="match status" value="7"/>
</dbReference>
<evidence type="ECO:0000259" key="5">
    <source>
        <dbReference type="PROSITE" id="PS01180"/>
    </source>
</evidence>
<organism evidence="8">
    <name type="scientific">Nippostrongylus brasiliensis</name>
    <name type="common">Rat hookworm</name>
    <dbReference type="NCBI Taxonomy" id="27835"/>
    <lineage>
        <taxon>Eukaryota</taxon>
        <taxon>Metazoa</taxon>
        <taxon>Ecdysozoa</taxon>
        <taxon>Nematoda</taxon>
        <taxon>Chromadorea</taxon>
        <taxon>Rhabditida</taxon>
        <taxon>Rhabditina</taxon>
        <taxon>Rhabditomorpha</taxon>
        <taxon>Strongyloidea</taxon>
        <taxon>Heligmosomidae</taxon>
        <taxon>Nippostrongylus</taxon>
    </lineage>
</organism>
<dbReference type="CDD" id="cd00041">
    <property type="entry name" value="CUB"/>
    <property type="match status" value="6"/>
</dbReference>
<dbReference type="SMART" id="SM00042">
    <property type="entry name" value="CUB"/>
    <property type="match status" value="4"/>
</dbReference>
<dbReference type="PROSITE" id="PS01180">
    <property type="entry name" value="CUB"/>
    <property type="match status" value="7"/>
</dbReference>
<proteinExistence type="predicted"/>
<dbReference type="InterPro" id="IPR000859">
    <property type="entry name" value="CUB_dom"/>
</dbReference>
<protein>
    <submittedName>
        <fullName evidence="8">CUB domain-containing protein</fullName>
    </submittedName>
</protein>
<feature type="domain" description="CUB" evidence="5">
    <location>
        <begin position="310"/>
        <end position="435"/>
    </location>
</feature>
<dbReference type="EMBL" id="UYSL01020851">
    <property type="protein sequence ID" value="VDL76350.1"/>
    <property type="molecule type" value="Genomic_DNA"/>
</dbReference>
<dbReference type="Pfam" id="PF00431">
    <property type="entry name" value="CUB"/>
    <property type="match status" value="4"/>
</dbReference>
<evidence type="ECO:0000313" key="6">
    <source>
        <dbReference type="EMBL" id="VDL76350.1"/>
    </source>
</evidence>
<keyword evidence="1" id="KW-0677">Repeat</keyword>
<dbReference type="Proteomes" id="UP000271162">
    <property type="component" value="Unassembled WGS sequence"/>
</dbReference>
<dbReference type="WBParaSite" id="NBR_0001276001-mRNA-1">
    <property type="protein sequence ID" value="NBR_0001276001-mRNA-1"/>
    <property type="gene ID" value="NBR_0001276001"/>
</dbReference>
<feature type="compositionally biased region" description="Basic and acidic residues" evidence="4">
    <location>
        <begin position="255"/>
        <end position="272"/>
    </location>
</feature>
<keyword evidence="7" id="KW-1185">Reference proteome</keyword>
<evidence type="ECO:0000256" key="2">
    <source>
        <dbReference type="ARBA" id="ARBA00023157"/>
    </source>
</evidence>
<feature type="domain" description="CUB" evidence="5">
    <location>
        <begin position="539"/>
        <end position="662"/>
    </location>
</feature>
<reference evidence="6 7" key="2">
    <citation type="submission" date="2018-11" db="EMBL/GenBank/DDBJ databases">
        <authorList>
            <consortium name="Pathogen Informatics"/>
        </authorList>
    </citation>
    <scope>NUCLEOTIDE SEQUENCE [LARGE SCALE GENOMIC DNA]</scope>
</reference>
<feature type="domain" description="CUB" evidence="5">
    <location>
        <begin position="722"/>
        <end position="804"/>
    </location>
</feature>
<keyword evidence="2" id="KW-1015">Disulfide bond</keyword>
<evidence type="ECO:0000256" key="1">
    <source>
        <dbReference type="ARBA" id="ARBA00022737"/>
    </source>
</evidence>
<feature type="region of interest" description="Disordered" evidence="4">
    <location>
        <begin position="253"/>
        <end position="272"/>
    </location>
</feature>
<evidence type="ECO:0000256" key="4">
    <source>
        <dbReference type="SAM" id="MobiDB-lite"/>
    </source>
</evidence>
<dbReference type="InterPro" id="IPR035914">
    <property type="entry name" value="Sperma_CUB_dom_sf"/>
</dbReference>
<feature type="domain" description="CUB" evidence="5">
    <location>
        <begin position="77"/>
        <end position="138"/>
    </location>
</feature>
<feature type="domain" description="CUB" evidence="5">
    <location>
        <begin position="438"/>
        <end position="535"/>
    </location>
</feature>